<name>A0A6A4WL84_AMPAM</name>
<evidence type="ECO:0000313" key="1">
    <source>
        <dbReference type="EMBL" id="KAF0306883.1"/>
    </source>
</evidence>
<accession>A0A6A4WL84</accession>
<comment type="caution">
    <text evidence="1">The sequence shown here is derived from an EMBL/GenBank/DDBJ whole genome shotgun (WGS) entry which is preliminary data.</text>
</comment>
<evidence type="ECO:0000313" key="2">
    <source>
        <dbReference type="Proteomes" id="UP000440578"/>
    </source>
</evidence>
<proteinExistence type="predicted"/>
<dbReference type="Proteomes" id="UP000440578">
    <property type="component" value="Unassembled WGS sequence"/>
</dbReference>
<dbReference type="AlphaFoldDB" id="A0A6A4WL84"/>
<gene>
    <name evidence="1" type="ORF">FJT64_021705</name>
</gene>
<reference evidence="1 2" key="1">
    <citation type="submission" date="2019-07" db="EMBL/GenBank/DDBJ databases">
        <title>Draft genome assembly of a fouling barnacle, Amphibalanus amphitrite (Darwin, 1854): The first reference genome for Thecostraca.</title>
        <authorList>
            <person name="Kim W."/>
        </authorList>
    </citation>
    <scope>NUCLEOTIDE SEQUENCE [LARGE SCALE GENOMIC DNA]</scope>
    <source>
        <strain evidence="1">SNU_AA5</strain>
        <tissue evidence="1">Soma without cirri and trophi</tissue>
    </source>
</reference>
<organism evidence="1 2">
    <name type="scientific">Amphibalanus amphitrite</name>
    <name type="common">Striped barnacle</name>
    <name type="synonym">Balanus amphitrite</name>
    <dbReference type="NCBI Taxonomy" id="1232801"/>
    <lineage>
        <taxon>Eukaryota</taxon>
        <taxon>Metazoa</taxon>
        <taxon>Ecdysozoa</taxon>
        <taxon>Arthropoda</taxon>
        <taxon>Crustacea</taxon>
        <taxon>Multicrustacea</taxon>
        <taxon>Cirripedia</taxon>
        <taxon>Thoracica</taxon>
        <taxon>Thoracicalcarea</taxon>
        <taxon>Balanomorpha</taxon>
        <taxon>Balanoidea</taxon>
        <taxon>Balanidae</taxon>
        <taxon>Amphibalaninae</taxon>
        <taxon>Amphibalanus</taxon>
    </lineage>
</organism>
<protein>
    <submittedName>
        <fullName evidence="1">Uncharacterized protein</fullName>
    </submittedName>
</protein>
<sequence length="97" mass="11087">MPGKLSVSPSQKQYDGFEIPEEMELLKGNVSGTGTSKEETLVEKFARSKSGWRQKQTTALRQERQLKNLFEEAETRILLDNYQRSGTIKNATMAQYE</sequence>
<dbReference type="EMBL" id="VIIS01000624">
    <property type="protein sequence ID" value="KAF0306883.1"/>
    <property type="molecule type" value="Genomic_DNA"/>
</dbReference>
<keyword evidence="2" id="KW-1185">Reference proteome</keyword>